<evidence type="ECO:0000313" key="2">
    <source>
        <dbReference type="EMBL" id="TFY77241.1"/>
    </source>
</evidence>
<organism evidence="2 3">
    <name type="scientific">Hericium alpestre</name>
    <dbReference type="NCBI Taxonomy" id="135208"/>
    <lineage>
        <taxon>Eukaryota</taxon>
        <taxon>Fungi</taxon>
        <taxon>Dikarya</taxon>
        <taxon>Basidiomycota</taxon>
        <taxon>Agaricomycotina</taxon>
        <taxon>Agaricomycetes</taxon>
        <taxon>Russulales</taxon>
        <taxon>Hericiaceae</taxon>
        <taxon>Hericium</taxon>
    </lineage>
</organism>
<accession>A0A4Y9ZTT7</accession>
<dbReference type="OrthoDB" id="2751503at2759"/>
<evidence type="ECO:0000313" key="3">
    <source>
        <dbReference type="Proteomes" id="UP000298061"/>
    </source>
</evidence>
<dbReference type="AlphaFoldDB" id="A0A4Y9ZTT7"/>
<proteinExistence type="predicted"/>
<sequence>MSSSDAMPSPDAVPPSGVMPSSGDMPSYPPPSDTPEIPEYLNEYELDSNGNKIPDGVKGWKITDRGRAARLKYRKACLKDRKPMSKLPRKLLTFPDNPYFCPPLIHFALPFSTDQMLDFNARHNIPLEDGPHSKYHILLSIALKRCVNHLCKLCDTYRLTLIIPCDVKHEWAVALHSNYNWYKEELVEEDEKEVVEIIKKELKIERGPKWYYDAIM</sequence>
<keyword evidence="3" id="KW-1185">Reference proteome</keyword>
<feature type="region of interest" description="Disordered" evidence="1">
    <location>
        <begin position="1"/>
        <end position="39"/>
    </location>
</feature>
<name>A0A4Y9ZTT7_9AGAM</name>
<gene>
    <name evidence="2" type="ORF">EWM64_g6774</name>
</gene>
<comment type="caution">
    <text evidence="2">The sequence shown here is derived from an EMBL/GenBank/DDBJ whole genome shotgun (WGS) entry which is preliminary data.</text>
</comment>
<protein>
    <submittedName>
        <fullName evidence="2">Uncharacterized protein</fullName>
    </submittedName>
</protein>
<dbReference type="Proteomes" id="UP000298061">
    <property type="component" value="Unassembled WGS sequence"/>
</dbReference>
<dbReference type="EMBL" id="SFCI01000966">
    <property type="protein sequence ID" value="TFY77241.1"/>
    <property type="molecule type" value="Genomic_DNA"/>
</dbReference>
<evidence type="ECO:0000256" key="1">
    <source>
        <dbReference type="SAM" id="MobiDB-lite"/>
    </source>
</evidence>
<reference evidence="2 3" key="1">
    <citation type="submission" date="2019-02" db="EMBL/GenBank/DDBJ databases">
        <title>Genome sequencing of the rare red list fungi Hericium alpestre (H. flagellum).</title>
        <authorList>
            <person name="Buettner E."/>
            <person name="Kellner H."/>
        </authorList>
    </citation>
    <scope>NUCLEOTIDE SEQUENCE [LARGE SCALE GENOMIC DNA]</scope>
    <source>
        <strain evidence="2 3">DSM 108284</strain>
    </source>
</reference>